<organism evidence="2 3">
    <name type="scientific">Capsella rubella</name>
    <dbReference type="NCBI Taxonomy" id="81985"/>
    <lineage>
        <taxon>Eukaryota</taxon>
        <taxon>Viridiplantae</taxon>
        <taxon>Streptophyta</taxon>
        <taxon>Embryophyta</taxon>
        <taxon>Tracheophyta</taxon>
        <taxon>Spermatophyta</taxon>
        <taxon>Magnoliopsida</taxon>
        <taxon>eudicotyledons</taxon>
        <taxon>Gunneridae</taxon>
        <taxon>Pentapetalae</taxon>
        <taxon>rosids</taxon>
        <taxon>malvids</taxon>
        <taxon>Brassicales</taxon>
        <taxon>Brassicaceae</taxon>
        <taxon>Camelineae</taxon>
        <taxon>Capsella</taxon>
    </lineage>
</organism>
<keyword evidence="3" id="KW-1185">Reference proteome</keyword>
<evidence type="ECO:0000313" key="3">
    <source>
        <dbReference type="Proteomes" id="UP000029121"/>
    </source>
</evidence>
<gene>
    <name evidence="2" type="ORF">CARUB_v10022444mg</name>
</gene>
<dbReference type="EMBL" id="KB870806">
    <property type="protein sequence ID" value="EOA34862.1"/>
    <property type="molecule type" value="Genomic_DNA"/>
</dbReference>
<feature type="chain" id="PRO_5004351083" description="Secreted protein" evidence="1">
    <location>
        <begin position="21"/>
        <end position="100"/>
    </location>
</feature>
<name>R0GG78_9BRAS</name>
<evidence type="ECO:0000313" key="2">
    <source>
        <dbReference type="EMBL" id="EOA34862.1"/>
    </source>
</evidence>
<keyword evidence="1" id="KW-0732">Signal</keyword>
<sequence>MHLPLLFICWTLLLLNPTSLTPSPTSSSFCASPQSLSLSYDGLQESNPRFDLGPPSSGSVRQSTRSVTKNRTSSIELVSSNTHAFRSHISLVLLSNQFDR</sequence>
<protein>
    <recommendedName>
        <fullName evidence="4">Secreted protein</fullName>
    </recommendedName>
</protein>
<reference evidence="3" key="1">
    <citation type="journal article" date="2013" name="Nat. Genet.">
        <title>The Capsella rubella genome and the genomic consequences of rapid mating system evolution.</title>
        <authorList>
            <person name="Slotte T."/>
            <person name="Hazzouri K.M."/>
            <person name="Agren J.A."/>
            <person name="Koenig D."/>
            <person name="Maumus F."/>
            <person name="Guo Y.L."/>
            <person name="Steige K."/>
            <person name="Platts A.E."/>
            <person name="Escobar J.S."/>
            <person name="Newman L.K."/>
            <person name="Wang W."/>
            <person name="Mandakova T."/>
            <person name="Vello E."/>
            <person name="Smith L.M."/>
            <person name="Henz S.R."/>
            <person name="Steffen J."/>
            <person name="Takuno S."/>
            <person name="Brandvain Y."/>
            <person name="Coop G."/>
            <person name="Andolfatto P."/>
            <person name="Hu T.T."/>
            <person name="Blanchette M."/>
            <person name="Clark R.M."/>
            <person name="Quesneville H."/>
            <person name="Nordborg M."/>
            <person name="Gaut B.S."/>
            <person name="Lysak M.A."/>
            <person name="Jenkins J."/>
            <person name="Grimwood J."/>
            <person name="Chapman J."/>
            <person name="Prochnik S."/>
            <person name="Shu S."/>
            <person name="Rokhsar D."/>
            <person name="Schmutz J."/>
            <person name="Weigel D."/>
            <person name="Wright S.I."/>
        </authorList>
    </citation>
    <scope>NUCLEOTIDE SEQUENCE [LARGE SCALE GENOMIC DNA]</scope>
    <source>
        <strain evidence="3">cv. Monte Gargano</strain>
    </source>
</reference>
<evidence type="ECO:0000256" key="1">
    <source>
        <dbReference type="SAM" id="SignalP"/>
    </source>
</evidence>
<feature type="signal peptide" evidence="1">
    <location>
        <begin position="1"/>
        <end position="20"/>
    </location>
</feature>
<proteinExistence type="predicted"/>
<accession>R0GG78</accession>
<evidence type="ECO:0008006" key="4">
    <source>
        <dbReference type="Google" id="ProtNLM"/>
    </source>
</evidence>
<dbReference type="AlphaFoldDB" id="R0GG78"/>
<dbReference type="Proteomes" id="UP000029121">
    <property type="component" value="Unassembled WGS sequence"/>
</dbReference>